<dbReference type="InterPro" id="IPR021796">
    <property type="entry name" value="Tll0287-like_dom"/>
</dbReference>
<accession>A0A3B0WUN7</accession>
<dbReference type="PROSITE" id="PS51257">
    <property type="entry name" value="PROKAR_LIPOPROTEIN"/>
    <property type="match status" value="1"/>
</dbReference>
<proteinExistence type="predicted"/>
<evidence type="ECO:0000259" key="1">
    <source>
        <dbReference type="Pfam" id="PF11845"/>
    </source>
</evidence>
<evidence type="ECO:0000313" key="2">
    <source>
        <dbReference type="EMBL" id="VAW47404.1"/>
    </source>
</evidence>
<feature type="domain" description="Tll0287-like" evidence="1">
    <location>
        <begin position="40"/>
        <end position="189"/>
    </location>
</feature>
<dbReference type="EMBL" id="UOFC01000144">
    <property type="protein sequence ID" value="VAW47404.1"/>
    <property type="molecule type" value="Genomic_DNA"/>
</dbReference>
<dbReference type="AlphaFoldDB" id="A0A3B0WUN7"/>
<gene>
    <name evidence="2" type="ORF">MNBD_GAMMA03-1282</name>
</gene>
<name>A0A3B0WUN7_9ZZZZ</name>
<reference evidence="2" key="1">
    <citation type="submission" date="2018-06" db="EMBL/GenBank/DDBJ databases">
        <authorList>
            <person name="Zhirakovskaya E."/>
        </authorList>
    </citation>
    <scope>NUCLEOTIDE SEQUENCE</scope>
</reference>
<organism evidence="2">
    <name type="scientific">hydrothermal vent metagenome</name>
    <dbReference type="NCBI Taxonomy" id="652676"/>
    <lineage>
        <taxon>unclassified sequences</taxon>
        <taxon>metagenomes</taxon>
        <taxon>ecological metagenomes</taxon>
    </lineage>
</organism>
<protein>
    <recommendedName>
        <fullName evidence="1">Tll0287-like domain-containing protein</fullName>
    </recommendedName>
</protein>
<sequence length="203" mass="22947">MKNFLFFSLIIGFLTGCGNNGTLSDEEVEKYTNQGKEIAQASFKELSTQLKTSLESGGVKEAIGYCNVSALPITRNLSLEHNAIIKRTSLNVRNPSNAPDSLEKVMLDMYLMMSRMRNPIMVPKILEKNKDEIQFFSPIIIKNKTCLKCHGVEGETMLPKHYNLIKKHYPSDEAINYKLGDFRGMWSITLKGTSINSFLSRNK</sequence>
<dbReference type="Pfam" id="PF11845">
    <property type="entry name" value="Tll0287-like"/>
    <property type="match status" value="1"/>
</dbReference>